<dbReference type="Proteomes" id="UP000253792">
    <property type="component" value="Unassembled WGS sequence"/>
</dbReference>
<dbReference type="EMBL" id="PPTP01000002">
    <property type="protein sequence ID" value="RDB56612.1"/>
    <property type="molecule type" value="Genomic_DNA"/>
</dbReference>
<sequence>MDASEIGVVFDCDGTLLDSMGVWHGLQNELAERAGGTLTAEDVAALAPMSIPECGAFFHERFGLGESDREVVGMIDEYMLDFYRHRAEPRPGALEFVQGLAQAGAHLTVASSSLKPYLMAGIERCGFAPYLERVLSVEDVHSTKREPDVWDRAREIMGTSKQLTWGVEDSAYAIGTLAGAGYRTLGIYDSDDAGTWDALQASAEHAIRGFEDLTVEEFLAWNEQPLFVGTANK</sequence>
<dbReference type="RefSeq" id="WP_114620135.1">
    <property type="nucleotide sequence ID" value="NZ_PPTP01000002.1"/>
</dbReference>
<keyword evidence="2" id="KW-1185">Reference proteome</keyword>
<dbReference type="Gene3D" id="1.10.150.240">
    <property type="entry name" value="Putative phosphatase, domain 2"/>
    <property type="match status" value="1"/>
</dbReference>
<dbReference type="SFLD" id="SFLDS00003">
    <property type="entry name" value="Haloacid_Dehalogenase"/>
    <property type="match status" value="1"/>
</dbReference>
<evidence type="ECO:0000313" key="1">
    <source>
        <dbReference type="EMBL" id="RDB56612.1"/>
    </source>
</evidence>
<gene>
    <name evidence="1" type="ORF">C1880_02250</name>
</gene>
<dbReference type="Gene3D" id="3.40.50.1000">
    <property type="entry name" value="HAD superfamily/HAD-like"/>
    <property type="match status" value="1"/>
</dbReference>
<dbReference type="STRING" id="1034345.GCA_000236865_00875"/>
<protein>
    <submittedName>
        <fullName evidence="1">HAD family phosphatase</fullName>
    </submittedName>
</protein>
<dbReference type="CDD" id="cd07505">
    <property type="entry name" value="HAD_BPGM-like"/>
    <property type="match status" value="1"/>
</dbReference>
<organism evidence="1 2">
    <name type="scientific">Senegalimassilia anaerobia</name>
    <dbReference type="NCBI Taxonomy" id="1473216"/>
    <lineage>
        <taxon>Bacteria</taxon>
        <taxon>Bacillati</taxon>
        <taxon>Actinomycetota</taxon>
        <taxon>Coriobacteriia</taxon>
        <taxon>Coriobacteriales</taxon>
        <taxon>Coriobacteriaceae</taxon>
        <taxon>Senegalimassilia</taxon>
    </lineage>
</organism>
<dbReference type="InterPro" id="IPR036412">
    <property type="entry name" value="HAD-like_sf"/>
</dbReference>
<dbReference type="SFLD" id="SFLDG01129">
    <property type="entry name" value="C1.5:_HAD__Beta-PGM__Phosphata"/>
    <property type="match status" value="1"/>
</dbReference>
<dbReference type="PANTHER" id="PTHR18901:SF38">
    <property type="entry name" value="PSEUDOURIDINE-5'-PHOSPHATASE"/>
    <property type="match status" value="1"/>
</dbReference>
<dbReference type="InterPro" id="IPR023198">
    <property type="entry name" value="PGP-like_dom2"/>
</dbReference>
<accession>A0A369LC05</accession>
<dbReference type="Pfam" id="PF00702">
    <property type="entry name" value="Hydrolase"/>
    <property type="match status" value="1"/>
</dbReference>
<dbReference type="InterPro" id="IPR023214">
    <property type="entry name" value="HAD_sf"/>
</dbReference>
<evidence type="ECO:0000313" key="2">
    <source>
        <dbReference type="Proteomes" id="UP000253792"/>
    </source>
</evidence>
<comment type="caution">
    <text evidence="1">The sequence shown here is derived from an EMBL/GenBank/DDBJ whole genome shotgun (WGS) entry which is preliminary data.</text>
</comment>
<reference evidence="1 2" key="1">
    <citation type="journal article" date="2018" name="Elife">
        <title>Discovery and characterization of a prevalent human gut bacterial enzyme sufficient for the inactivation of a family of plant toxins.</title>
        <authorList>
            <person name="Koppel N."/>
            <person name="Bisanz J.E."/>
            <person name="Pandelia M.E."/>
            <person name="Turnbaugh P.J."/>
            <person name="Balskus E.P."/>
        </authorList>
    </citation>
    <scope>NUCLEOTIDE SEQUENCE [LARGE SCALE GENOMIC DNA]</scope>
    <source>
        <strain evidence="2">anaerobia AP69FAA</strain>
    </source>
</reference>
<name>A0A369LC05_9ACTN</name>
<dbReference type="AlphaFoldDB" id="A0A369LC05"/>
<dbReference type="OrthoDB" id="9797743at2"/>
<dbReference type="PANTHER" id="PTHR18901">
    <property type="entry name" value="2-DEOXYGLUCOSE-6-PHOSPHATE PHOSPHATASE 2"/>
    <property type="match status" value="1"/>
</dbReference>
<dbReference type="SUPFAM" id="SSF56784">
    <property type="entry name" value="HAD-like"/>
    <property type="match status" value="1"/>
</dbReference>
<proteinExistence type="predicted"/>